<feature type="transmembrane region" description="Helical" evidence="10">
    <location>
        <begin position="71"/>
        <end position="94"/>
    </location>
</feature>
<sequence length="303" mass="32062">MMLQALADGILTGSIIALGAIGLTLTMGILRFANFAHAEMITWGAYMALGALALMGPFMAPLGALSFGLPLIIAMVIAAVLTSLLALMIDHLVFRPLHGRPNDMTIVFSSFGVSLLVRMVVLLIFGGSAQYYSNTLQIAVPVAPGLRILPDQLFVLGFTIVTVISLHFFLQRTRLGLAMRALAENPTLARVNGIDTRVVIRWTWVIGASLAAVAGVLYGLTVQLRPEIGFHLLLPLFAAVIIGGVGNVFGAVVGGLIVGLAESLSVFIIPPSYKLAVPFIILLIVLYVRPTGIFGSAHHAGAK</sequence>
<organism evidence="11 12">
    <name type="scientific">Devosia limi DSM 17137</name>
    <dbReference type="NCBI Taxonomy" id="1121477"/>
    <lineage>
        <taxon>Bacteria</taxon>
        <taxon>Pseudomonadati</taxon>
        <taxon>Pseudomonadota</taxon>
        <taxon>Alphaproteobacteria</taxon>
        <taxon>Hyphomicrobiales</taxon>
        <taxon>Devosiaceae</taxon>
        <taxon>Devosia</taxon>
    </lineage>
</organism>
<keyword evidence="8 10" id="KW-0472">Membrane</keyword>
<dbReference type="GO" id="GO:0015808">
    <property type="term" value="P:L-alanine transport"/>
    <property type="evidence" value="ECO:0007669"/>
    <property type="project" value="TreeGrafter"/>
</dbReference>
<feature type="transmembrane region" description="Helical" evidence="10">
    <location>
        <begin position="106"/>
        <end position="132"/>
    </location>
</feature>
<dbReference type="InterPro" id="IPR052157">
    <property type="entry name" value="BCAA_transport_permease"/>
</dbReference>
<name>A0A0F5LEP9_9HYPH</name>
<keyword evidence="2" id="KW-0813">Transport</keyword>
<accession>A0A0F5LEP9</accession>
<feature type="transmembrane region" description="Helical" evidence="10">
    <location>
        <begin position="232"/>
        <end position="260"/>
    </location>
</feature>
<dbReference type="GO" id="GO:0015192">
    <property type="term" value="F:L-phenylalanine transmembrane transporter activity"/>
    <property type="evidence" value="ECO:0007669"/>
    <property type="project" value="TreeGrafter"/>
</dbReference>
<dbReference type="PATRIC" id="fig|1121477.3.peg.115"/>
<dbReference type="GO" id="GO:0005304">
    <property type="term" value="F:L-valine transmembrane transporter activity"/>
    <property type="evidence" value="ECO:0007669"/>
    <property type="project" value="TreeGrafter"/>
</dbReference>
<evidence type="ECO:0000256" key="8">
    <source>
        <dbReference type="ARBA" id="ARBA00023136"/>
    </source>
</evidence>
<dbReference type="Proteomes" id="UP000033608">
    <property type="component" value="Unassembled WGS sequence"/>
</dbReference>
<feature type="transmembrane region" description="Helical" evidence="10">
    <location>
        <begin position="12"/>
        <end position="33"/>
    </location>
</feature>
<dbReference type="GO" id="GO:1903806">
    <property type="term" value="P:L-isoleucine import across plasma membrane"/>
    <property type="evidence" value="ECO:0007669"/>
    <property type="project" value="TreeGrafter"/>
</dbReference>
<keyword evidence="12" id="KW-1185">Reference proteome</keyword>
<keyword evidence="5 10" id="KW-0812">Transmembrane</keyword>
<dbReference type="PANTHER" id="PTHR11795:SF371">
    <property type="entry name" value="HIGH-AFFINITY BRANCHED-CHAIN AMINO ACID TRANSPORT SYSTEM PERMEASE PROTEIN LIVH"/>
    <property type="match status" value="1"/>
</dbReference>
<evidence type="ECO:0000256" key="6">
    <source>
        <dbReference type="ARBA" id="ARBA00022970"/>
    </source>
</evidence>
<dbReference type="GO" id="GO:0015188">
    <property type="term" value="F:L-isoleucine transmembrane transporter activity"/>
    <property type="evidence" value="ECO:0007669"/>
    <property type="project" value="TreeGrafter"/>
</dbReference>
<evidence type="ECO:0000256" key="3">
    <source>
        <dbReference type="ARBA" id="ARBA00022475"/>
    </source>
</evidence>
<evidence type="ECO:0000313" key="11">
    <source>
        <dbReference type="EMBL" id="KKB80669.1"/>
    </source>
</evidence>
<dbReference type="PANTHER" id="PTHR11795">
    <property type="entry name" value="BRANCHED-CHAIN AMINO ACID TRANSPORT SYSTEM PERMEASE PROTEIN LIVH"/>
    <property type="match status" value="1"/>
</dbReference>
<dbReference type="Pfam" id="PF02653">
    <property type="entry name" value="BPD_transp_2"/>
    <property type="match status" value="1"/>
</dbReference>
<keyword evidence="6" id="KW-0029">Amino-acid transport</keyword>
<feature type="transmembrane region" description="Helical" evidence="10">
    <location>
        <begin position="152"/>
        <end position="170"/>
    </location>
</feature>
<keyword evidence="4" id="KW-0997">Cell inner membrane</keyword>
<evidence type="ECO:0000313" key="12">
    <source>
        <dbReference type="Proteomes" id="UP000033608"/>
    </source>
</evidence>
<dbReference type="AlphaFoldDB" id="A0A0F5LEP9"/>
<dbReference type="InterPro" id="IPR001851">
    <property type="entry name" value="ABC_transp_permease"/>
</dbReference>
<evidence type="ECO:0000256" key="7">
    <source>
        <dbReference type="ARBA" id="ARBA00022989"/>
    </source>
</evidence>
<keyword evidence="3" id="KW-1003">Cell membrane</keyword>
<keyword evidence="7 10" id="KW-1133">Transmembrane helix</keyword>
<evidence type="ECO:0000256" key="10">
    <source>
        <dbReference type="SAM" id="Phobius"/>
    </source>
</evidence>
<evidence type="ECO:0000256" key="9">
    <source>
        <dbReference type="ARBA" id="ARBA00037998"/>
    </source>
</evidence>
<dbReference type="GO" id="GO:0015190">
    <property type="term" value="F:L-leucine transmembrane transporter activity"/>
    <property type="evidence" value="ECO:0007669"/>
    <property type="project" value="TreeGrafter"/>
</dbReference>
<dbReference type="STRING" id="1121477.SAMN02745223_00522"/>
<comment type="caution">
    <text evidence="11">The sequence shown here is derived from an EMBL/GenBank/DDBJ whole genome shotgun (WGS) entry which is preliminary data.</text>
</comment>
<proteinExistence type="inferred from homology"/>
<dbReference type="EMBL" id="LAJF01000101">
    <property type="protein sequence ID" value="KKB80669.1"/>
    <property type="molecule type" value="Genomic_DNA"/>
</dbReference>
<evidence type="ECO:0000256" key="1">
    <source>
        <dbReference type="ARBA" id="ARBA00004651"/>
    </source>
</evidence>
<comment type="subcellular location">
    <subcellularLocation>
        <location evidence="1">Cell membrane</location>
        <topology evidence="1">Multi-pass membrane protein</topology>
    </subcellularLocation>
</comment>
<evidence type="ECO:0000256" key="2">
    <source>
        <dbReference type="ARBA" id="ARBA00022448"/>
    </source>
</evidence>
<dbReference type="CDD" id="cd06582">
    <property type="entry name" value="TM_PBP1_LivH_like"/>
    <property type="match status" value="1"/>
</dbReference>
<evidence type="ECO:0000256" key="4">
    <source>
        <dbReference type="ARBA" id="ARBA00022519"/>
    </source>
</evidence>
<dbReference type="GO" id="GO:0042941">
    <property type="term" value="P:D-alanine transmembrane transport"/>
    <property type="evidence" value="ECO:0007669"/>
    <property type="project" value="TreeGrafter"/>
</dbReference>
<reference evidence="11 12" key="1">
    <citation type="submission" date="2015-03" db="EMBL/GenBank/DDBJ databases">
        <authorList>
            <person name="Hassan Y.I."/>
            <person name="Lepp D."/>
            <person name="Zhou T."/>
        </authorList>
    </citation>
    <scope>NUCLEOTIDE SEQUENCE [LARGE SCALE GENOMIC DNA]</scope>
    <source>
        <strain evidence="11 12">DSM 17137</strain>
    </source>
</reference>
<dbReference type="GO" id="GO:0005886">
    <property type="term" value="C:plasma membrane"/>
    <property type="evidence" value="ECO:0007669"/>
    <property type="project" value="UniProtKB-SubCell"/>
</dbReference>
<comment type="similarity">
    <text evidence="9">Belongs to the binding-protein-dependent transport system permease family. LivHM subfamily.</text>
</comment>
<evidence type="ECO:0000256" key="5">
    <source>
        <dbReference type="ARBA" id="ARBA00022692"/>
    </source>
</evidence>
<feature type="transmembrane region" description="Helical" evidence="10">
    <location>
        <begin position="272"/>
        <end position="288"/>
    </location>
</feature>
<feature type="transmembrane region" description="Helical" evidence="10">
    <location>
        <begin position="198"/>
        <end position="220"/>
    </location>
</feature>
<protein>
    <submittedName>
        <fullName evidence="11">ABC transporter permease</fullName>
    </submittedName>
</protein>
<feature type="transmembrane region" description="Helical" evidence="10">
    <location>
        <begin position="45"/>
        <end position="65"/>
    </location>
</feature>
<gene>
    <name evidence="11" type="ORF">VW29_16840</name>
</gene>